<keyword evidence="3" id="KW-1185">Reference proteome</keyword>
<organism evidence="2 3">
    <name type="scientific">Triticum urartu</name>
    <name type="common">Red wild einkorn</name>
    <name type="synonym">Crithodium urartu</name>
    <dbReference type="NCBI Taxonomy" id="4572"/>
    <lineage>
        <taxon>Eukaryota</taxon>
        <taxon>Viridiplantae</taxon>
        <taxon>Streptophyta</taxon>
        <taxon>Embryophyta</taxon>
        <taxon>Tracheophyta</taxon>
        <taxon>Spermatophyta</taxon>
        <taxon>Magnoliopsida</taxon>
        <taxon>Liliopsida</taxon>
        <taxon>Poales</taxon>
        <taxon>Poaceae</taxon>
        <taxon>BOP clade</taxon>
        <taxon>Pooideae</taxon>
        <taxon>Triticodae</taxon>
        <taxon>Triticeae</taxon>
        <taxon>Triticinae</taxon>
        <taxon>Triticum</taxon>
    </lineage>
</organism>
<feature type="region of interest" description="Disordered" evidence="1">
    <location>
        <begin position="43"/>
        <end position="72"/>
    </location>
</feature>
<feature type="compositionally biased region" description="Basic residues" evidence="1">
    <location>
        <begin position="9"/>
        <end position="18"/>
    </location>
</feature>
<evidence type="ECO:0000313" key="3">
    <source>
        <dbReference type="Proteomes" id="UP000015106"/>
    </source>
</evidence>
<name>A0A8R7U9F1_TRIUA</name>
<dbReference type="AlphaFoldDB" id="A0A8R7U9F1"/>
<feature type="region of interest" description="Disordered" evidence="1">
    <location>
        <begin position="1"/>
        <end position="31"/>
    </location>
</feature>
<dbReference type="Proteomes" id="UP000015106">
    <property type="component" value="Chromosome 4"/>
</dbReference>
<proteinExistence type="predicted"/>
<dbReference type="EnsemblPlants" id="TuG1812G0400002382.01.T01">
    <property type="protein sequence ID" value="TuG1812G0400002382.01.T01.cds310115"/>
    <property type="gene ID" value="TuG1812G0400002382.01"/>
</dbReference>
<evidence type="ECO:0000256" key="1">
    <source>
        <dbReference type="SAM" id="MobiDB-lite"/>
    </source>
</evidence>
<protein>
    <submittedName>
        <fullName evidence="2">Uncharacterized protein</fullName>
    </submittedName>
</protein>
<reference evidence="2" key="3">
    <citation type="submission" date="2022-06" db="UniProtKB">
        <authorList>
            <consortium name="EnsemblPlants"/>
        </authorList>
    </citation>
    <scope>IDENTIFICATION</scope>
</reference>
<reference evidence="3" key="1">
    <citation type="journal article" date="2013" name="Nature">
        <title>Draft genome of the wheat A-genome progenitor Triticum urartu.</title>
        <authorList>
            <person name="Ling H.Q."/>
            <person name="Zhao S."/>
            <person name="Liu D."/>
            <person name="Wang J."/>
            <person name="Sun H."/>
            <person name="Zhang C."/>
            <person name="Fan H."/>
            <person name="Li D."/>
            <person name="Dong L."/>
            <person name="Tao Y."/>
            <person name="Gao C."/>
            <person name="Wu H."/>
            <person name="Li Y."/>
            <person name="Cui Y."/>
            <person name="Guo X."/>
            <person name="Zheng S."/>
            <person name="Wang B."/>
            <person name="Yu K."/>
            <person name="Liang Q."/>
            <person name="Yang W."/>
            <person name="Lou X."/>
            <person name="Chen J."/>
            <person name="Feng M."/>
            <person name="Jian J."/>
            <person name="Zhang X."/>
            <person name="Luo G."/>
            <person name="Jiang Y."/>
            <person name="Liu J."/>
            <person name="Wang Z."/>
            <person name="Sha Y."/>
            <person name="Zhang B."/>
            <person name="Wu H."/>
            <person name="Tang D."/>
            <person name="Shen Q."/>
            <person name="Xue P."/>
            <person name="Zou S."/>
            <person name="Wang X."/>
            <person name="Liu X."/>
            <person name="Wang F."/>
            <person name="Yang Y."/>
            <person name="An X."/>
            <person name="Dong Z."/>
            <person name="Zhang K."/>
            <person name="Zhang X."/>
            <person name="Luo M.C."/>
            <person name="Dvorak J."/>
            <person name="Tong Y."/>
            <person name="Wang J."/>
            <person name="Yang H."/>
            <person name="Li Z."/>
            <person name="Wang D."/>
            <person name="Zhang A."/>
            <person name="Wang J."/>
        </authorList>
    </citation>
    <scope>NUCLEOTIDE SEQUENCE</scope>
    <source>
        <strain evidence="3">cv. G1812</strain>
    </source>
</reference>
<reference evidence="2" key="2">
    <citation type="submission" date="2018-03" db="EMBL/GenBank/DDBJ databases">
        <title>The Triticum urartu genome reveals the dynamic nature of wheat genome evolution.</title>
        <authorList>
            <person name="Ling H."/>
            <person name="Ma B."/>
            <person name="Shi X."/>
            <person name="Liu H."/>
            <person name="Dong L."/>
            <person name="Sun H."/>
            <person name="Cao Y."/>
            <person name="Gao Q."/>
            <person name="Zheng S."/>
            <person name="Li Y."/>
            <person name="Yu Y."/>
            <person name="Du H."/>
            <person name="Qi M."/>
            <person name="Li Y."/>
            <person name="Yu H."/>
            <person name="Cui Y."/>
            <person name="Wang N."/>
            <person name="Chen C."/>
            <person name="Wu H."/>
            <person name="Zhao Y."/>
            <person name="Zhang J."/>
            <person name="Li Y."/>
            <person name="Zhou W."/>
            <person name="Zhang B."/>
            <person name="Hu W."/>
            <person name="Eijk M."/>
            <person name="Tang J."/>
            <person name="Witsenboer H."/>
            <person name="Zhao S."/>
            <person name="Li Z."/>
            <person name="Zhang A."/>
            <person name="Wang D."/>
            <person name="Liang C."/>
        </authorList>
    </citation>
    <scope>NUCLEOTIDE SEQUENCE [LARGE SCALE GENOMIC DNA]</scope>
    <source>
        <strain evidence="2">cv. G1812</strain>
    </source>
</reference>
<sequence>MDIQGLGIRKNRRRRTRGRGREPLCQSRDPLDALDVASPRLLSPWSFQNGPGPFSWPKGPAQACDGRRAPNN</sequence>
<evidence type="ECO:0000313" key="2">
    <source>
        <dbReference type="EnsemblPlants" id="TuG1812G0400002382.01.T01.cds310115"/>
    </source>
</evidence>
<accession>A0A8R7U9F1</accession>
<dbReference type="Gramene" id="TuG1812G0400002382.01.T01">
    <property type="protein sequence ID" value="TuG1812G0400002382.01.T01.cds310115"/>
    <property type="gene ID" value="TuG1812G0400002382.01"/>
</dbReference>